<evidence type="ECO:0000313" key="2">
    <source>
        <dbReference type="EMBL" id="KAK3801808.1"/>
    </source>
</evidence>
<protein>
    <submittedName>
        <fullName evidence="2">Uncharacterized protein</fullName>
    </submittedName>
</protein>
<sequence>METSATATASKASTSQGDNTVTHELRNGLSRTSALFLETSDQRRVKIFLLSPVHRPACVIHRHSAWSTPDVIGFDVENTDAQRWVNCLLEPRAGESIIKR</sequence>
<keyword evidence="3" id="KW-1185">Reference proteome</keyword>
<dbReference type="AlphaFoldDB" id="A0AAE1EDA9"/>
<evidence type="ECO:0000313" key="3">
    <source>
        <dbReference type="Proteomes" id="UP001283361"/>
    </source>
</evidence>
<feature type="region of interest" description="Disordered" evidence="1">
    <location>
        <begin position="1"/>
        <end position="25"/>
    </location>
</feature>
<dbReference type="EMBL" id="JAWDGP010000283">
    <property type="protein sequence ID" value="KAK3801808.1"/>
    <property type="molecule type" value="Genomic_DNA"/>
</dbReference>
<proteinExistence type="predicted"/>
<feature type="compositionally biased region" description="Low complexity" evidence="1">
    <location>
        <begin position="1"/>
        <end position="15"/>
    </location>
</feature>
<name>A0AAE1EDA9_9GAST</name>
<reference evidence="2" key="1">
    <citation type="journal article" date="2023" name="G3 (Bethesda)">
        <title>A reference genome for the long-term kleptoplast-retaining sea slug Elysia crispata morphotype clarki.</title>
        <authorList>
            <person name="Eastman K.E."/>
            <person name="Pendleton A.L."/>
            <person name="Shaikh M.A."/>
            <person name="Suttiyut T."/>
            <person name="Ogas R."/>
            <person name="Tomko P."/>
            <person name="Gavelis G."/>
            <person name="Widhalm J.R."/>
            <person name="Wisecaver J.H."/>
        </authorList>
    </citation>
    <scope>NUCLEOTIDE SEQUENCE</scope>
    <source>
        <strain evidence="2">ECLA1</strain>
    </source>
</reference>
<dbReference type="Proteomes" id="UP001283361">
    <property type="component" value="Unassembled WGS sequence"/>
</dbReference>
<comment type="caution">
    <text evidence="2">The sequence shown here is derived from an EMBL/GenBank/DDBJ whole genome shotgun (WGS) entry which is preliminary data.</text>
</comment>
<accession>A0AAE1EDA9</accession>
<organism evidence="2 3">
    <name type="scientific">Elysia crispata</name>
    <name type="common">lettuce slug</name>
    <dbReference type="NCBI Taxonomy" id="231223"/>
    <lineage>
        <taxon>Eukaryota</taxon>
        <taxon>Metazoa</taxon>
        <taxon>Spiralia</taxon>
        <taxon>Lophotrochozoa</taxon>
        <taxon>Mollusca</taxon>
        <taxon>Gastropoda</taxon>
        <taxon>Heterobranchia</taxon>
        <taxon>Euthyneura</taxon>
        <taxon>Panpulmonata</taxon>
        <taxon>Sacoglossa</taxon>
        <taxon>Placobranchoidea</taxon>
        <taxon>Plakobranchidae</taxon>
        <taxon>Elysia</taxon>
    </lineage>
</organism>
<evidence type="ECO:0000256" key="1">
    <source>
        <dbReference type="SAM" id="MobiDB-lite"/>
    </source>
</evidence>
<gene>
    <name evidence="2" type="ORF">RRG08_048395</name>
</gene>